<dbReference type="InterPro" id="IPR011009">
    <property type="entry name" value="Kinase-like_dom_sf"/>
</dbReference>
<dbReference type="EMBL" id="BTGU01000029">
    <property type="protein sequence ID" value="GMN49042.1"/>
    <property type="molecule type" value="Genomic_DNA"/>
</dbReference>
<evidence type="ECO:0000313" key="11">
    <source>
        <dbReference type="Proteomes" id="UP001187192"/>
    </source>
</evidence>
<evidence type="ECO:0000256" key="8">
    <source>
        <dbReference type="ARBA" id="ARBA00048679"/>
    </source>
</evidence>
<keyword evidence="11" id="KW-1185">Reference proteome</keyword>
<keyword evidence="5" id="KW-0418">Kinase</keyword>
<comment type="catalytic activity">
    <reaction evidence="7">
        <text>L-threonyl-[protein] + ATP = O-phospho-L-threonyl-[protein] + ADP + H(+)</text>
        <dbReference type="Rhea" id="RHEA:46608"/>
        <dbReference type="Rhea" id="RHEA-COMP:11060"/>
        <dbReference type="Rhea" id="RHEA-COMP:11605"/>
        <dbReference type="ChEBI" id="CHEBI:15378"/>
        <dbReference type="ChEBI" id="CHEBI:30013"/>
        <dbReference type="ChEBI" id="CHEBI:30616"/>
        <dbReference type="ChEBI" id="CHEBI:61977"/>
        <dbReference type="ChEBI" id="CHEBI:456216"/>
        <dbReference type="EC" id="2.7.11.1"/>
    </reaction>
</comment>
<gene>
    <name evidence="10" type="ORF">TIFTF001_018209</name>
</gene>
<evidence type="ECO:0000256" key="7">
    <source>
        <dbReference type="ARBA" id="ARBA00047899"/>
    </source>
</evidence>
<evidence type="ECO:0000256" key="2">
    <source>
        <dbReference type="ARBA" id="ARBA00022527"/>
    </source>
</evidence>
<name>A0AA88ADM5_FICCA</name>
<dbReference type="Proteomes" id="UP001187192">
    <property type="component" value="Unassembled WGS sequence"/>
</dbReference>
<comment type="caution">
    <text evidence="10">The sequence shown here is derived from an EMBL/GenBank/DDBJ whole genome shotgun (WGS) entry which is preliminary data.</text>
</comment>
<dbReference type="PANTHER" id="PTHR48005">
    <property type="entry name" value="LEUCINE RICH REPEAT KINASE 2"/>
    <property type="match status" value="1"/>
</dbReference>
<sequence>MRVSEKCDVYSFGVVALETMMGKHPGELLESLSAPSRALSHDTEMLLKDALDQRLLPPTGKLSTSVVLAVCLALCCTRFSPESRPTMRSVAEQLSARNPNTISEPLRTLTTNKLVAIGMM</sequence>
<organism evidence="10 11">
    <name type="scientific">Ficus carica</name>
    <name type="common">Common fig</name>
    <dbReference type="NCBI Taxonomy" id="3494"/>
    <lineage>
        <taxon>Eukaryota</taxon>
        <taxon>Viridiplantae</taxon>
        <taxon>Streptophyta</taxon>
        <taxon>Embryophyta</taxon>
        <taxon>Tracheophyta</taxon>
        <taxon>Spermatophyta</taxon>
        <taxon>Magnoliopsida</taxon>
        <taxon>eudicotyledons</taxon>
        <taxon>Gunneridae</taxon>
        <taxon>Pentapetalae</taxon>
        <taxon>rosids</taxon>
        <taxon>fabids</taxon>
        <taxon>Rosales</taxon>
        <taxon>Moraceae</taxon>
        <taxon>Ficeae</taxon>
        <taxon>Ficus</taxon>
    </lineage>
</organism>
<evidence type="ECO:0000256" key="5">
    <source>
        <dbReference type="ARBA" id="ARBA00022777"/>
    </source>
</evidence>
<dbReference type="PANTHER" id="PTHR48005:SF44">
    <property type="entry name" value="MDIS1-INTERACTING RECEPTOR LIKE KINASE 2-LIKE ISOFORM X1"/>
    <property type="match status" value="1"/>
</dbReference>
<comment type="catalytic activity">
    <reaction evidence="8">
        <text>L-seryl-[protein] + ATP = O-phospho-L-seryl-[protein] + ADP + H(+)</text>
        <dbReference type="Rhea" id="RHEA:17989"/>
        <dbReference type="Rhea" id="RHEA-COMP:9863"/>
        <dbReference type="Rhea" id="RHEA-COMP:11604"/>
        <dbReference type="ChEBI" id="CHEBI:15378"/>
        <dbReference type="ChEBI" id="CHEBI:29999"/>
        <dbReference type="ChEBI" id="CHEBI:30616"/>
        <dbReference type="ChEBI" id="CHEBI:83421"/>
        <dbReference type="ChEBI" id="CHEBI:456216"/>
        <dbReference type="EC" id="2.7.11.1"/>
    </reaction>
</comment>
<feature type="domain" description="Serine-threonine/tyrosine-protein kinase catalytic" evidence="9">
    <location>
        <begin position="2"/>
        <end position="94"/>
    </location>
</feature>
<evidence type="ECO:0000313" key="10">
    <source>
        <dbReference type="EMBL" id="GMN49042.1"/>
    </source>
</evidence>
<evidence type="ECO:0000256" key="1">
    <source>
        <dbReference type="ARBA" id="ARBA00012513"/>
    </source>
</evidence>
<dbReference type="EC" id="2.7.11.1" evidence="1"/>
<reference evidence="10" key="1">
    <citation type="submission" date="2023-07" db="EMBL/GenBank/DDBJ databases">
        <title>draft genome sequence of fig (Ficus carica).</title>
        <authorList>
            <person name="Takahashi T."/>
            <person name="Nishimura K."/>
        </authorList>
    </citation>
    <scope>NUCLEOTIDE SEQUENCE</scope>
</reference>
<keyword evidence="6" id="KW-0067">ATP-binding</keyword>
<dbReference type="InterPro" id="IPR001245">
    <property type="entry name" value="Ser-Thr/Tyr_kinase_cat_dom"/>
</dbReference>
<evidence type="ECO:0000256" key="4">
    <source>
        <dbReference type="ARBA" id="ARBA00022741"/>
    </source>
</evidence>
<evidence type="ECO:0000259" key="9">
    <source>
        <dbReference type="Pfam" id="PF07714"/>
    </source>
</evidence>
<dbReference type="InterPro" id="IPR051420">
    <property type="entry name" value="Ser_Thr_Kinases_DiverseReg"/>
</dbReference>
<dbReference type="Pfam" id="PF07714">
    <property type="entry name" value="PK_Tyr_Ser-Thr"/>
    <property type="match status" value="1"/>
</dbReference>
<dbReference type="GO" id="GO:0005524">
    <property type="term" value="F:ATP binding"/>
    <property type="evidence" value="ECO:0007669"/>
    <property type="project" value="UniProtKB-KW"/>
</dbReference>
<keyword evidence="2" id="KW-0723">Serine/threonine-protein kinase</keyword>
<keyword evidence="3" id="KW-0808">Transferase</keyword>
<protein>
    <recommendedName>
        <fullName evidence="1">non-specific serine/threonine protein kinase</fullName>
        <ecNumber evidence="1">2.7.11.1</ecNumber>
    </recommendedName>
</protein>
<evidence type="ECO:0000256" key="6">
    <source>
        <dbReference type="ARBA" id="ARBA00022840"/>
    </source>
</evidence>
<accession>A0AA88ADM5</accession>
<proteinExistence type="predicted"/>
<dbReference type="SUPFAM" id="SSF56112">
    <property type="entry name" value="Protein kinase-like (PK-like)"/>
    <property type="match status" value="1"/>
</dbReference>
<dbReference type="AlphaFoldDB" id="A0AA88ADM5"/>
<dbReference type="GO" id="GO:0004674">
    <property type="term" value="F:protein serine/threonine kinase activity"/>
    <property type="evidence" value="ECO:0007669"/>
    <property type="project" value="UniProtKB-KW"/>
</dbReference>
<dbReference type="Gene3D" id="1.10.510.10">
    <property type="entry name" value="Transferase(Phosphotransferase) domain 1"/>
    <property type="match status" value="1"/>
</dbReference>
<evidence type="ECO:0000256" key="3">
    <source>
        <dbReference type="ARBA" id="ARBA00022679"/>
    </source>
</evidence>
<keyword evidence="4" id="KW-0547">Nucleotide-binding</keyword>